<feature type="chain" id="PRO_5043708100" description="SMB domain-containing protein" evidence="2">
    <location>
        <begin position="25"/>
        <end position="473"/>
    </location>
</feature>
<name>A0AAV3ZF56_9GAST</name>
<dbReference type="PROSITE" id="PS50958">
    <property type="entry name" value="SMB_2"/>
    <property type="match status" value="1"/>
</dbReference>
<organism evidence="4 5">
    <name type="scientific">Plakobranchus ocellatus</name>
    <dbReference type="NCBI Taxonomy" id="259542"/>
    <lineage>
        <taxon>Eukaryota</taxon>
        <taxon>Metazoa</taxon>
        <taxon>Spiralia</taxon>
        <taxon>Lophotrochozoa</taxon>
        <taxon>Mollusca</taxon>
        <taxon>Gastropoda</taxon>
        <taxon>Heterobranchia</taxon>
        <taxon>Euthyneura</taxon>
        <taxon>Panpulmonata</taxon>
        <taxon>Sacoglossa</taxon>
        <taxon>Placobranchoidea</taxon>
        <taxon>Plakobranchidae</taxon>
        <taxon>Plakobranchus</taxon>
    </lineage>
</organism>
<keyword evidence="2" id="KW-0732">Signal</keyword>
<accession>A0AAV3ZF56</accession>
<dbReference type="PROSITE" id="PS00524">
    <property type="entry name" value="SMB_1"/>
    <property type="match status" value="1"/>
</dbReference>
<dbReference type="InterPro" id="IPR001212">
    <property type="entry name" value="Somatomedin_B_dom"/>
</dbReference>
<comment type="caution">
    <text evidence="4">The sequence shown here is derived from an EMBL/GenBank/DDBJ whole genome shotgun (WGS) entry which is preliminary data.</text>
</comment>
<dbReference type="Pfam" id="PF01033">
    <property type="entry name" value="Somatomedin_B"/>
    <property type="match status" value="1"/>
</dbReference>
<dbReference type="Proteomes" id="UP000735302">
    <property type="component" value="Unassembled WGS sequence"/>
</dbReference>
<sequence length="473" mass="53834">MAFGRSHMTLMLANLFYIYSTCLSQNTFVLKKPLSSNPIQNFPKVDRSTHAASTVDFTIPYRDEDSECQQIAFDYVYRENICGAPDPDTYMETAKARYTCKDRCGDVPIYGKDLFDCACDERCIAHRDCCRDFSVACPDIHTTGKIRYSHVMDHVYTSCHEHDFQGFHQTVSSWPTTTIFTTQKDESSLLKQSFFEPRKAFGSSLLKDVFYSFRVGDLSLNILSDNFDSFKLFAKSSSIPKFVPSVATLLCPYASSKYIRNAAEVFESCLVTYLMDIVTPLHRNCRMDQLISCYCNSIVKYNQHVHNVCMGQNVSPLTQLLLWNYQAEFEKQLNDGAHCNIFNFTERRLQNPPSGKEQRKDGNIYSMTVSPIFAELVARSRENNTSHNDRVGDHQFEEKRLRCASLDIMVKECRLEECVHGAVMSNTENSLNYFGNRSCVIPVLATVSQGDSHMTVPLCSCLRVMSALSALQM</sequence>
<feature type="signal peptide" evidence="2">
    <location>
        <begin position="1"/>
        <end position="24"/>
    </location>
</feature>
<dbReference type="EMBL" id="BLXT01002311">
    <property type="protein sequence ID" value="GFN93116.1"/>
    <property type="molecule type" value="Genomic_DNA"/>
</dbReference>
<gene>
    <name evidence="4" type="ORF">PoB_001962200</name>
</gene>
<evidence type="ECO:0000259" key="3">
    <source>
        <dbReference type="PROSITE" id="PS50958"/>
    </source>
</evidence>
<feature type="domain" description="SMB" evidence="3">
    <location>
        <begin position="96"/>
        <end position="141"/>
    </location>
</feature>
<dbReference type="Gene3D" id="4.10.410.20">
    <property type="match status" value="1"/>
</dbReference>
<evidence type="ECO:0000256" key="1">
    <source>
        <dbReference type="ARBA" id="ARBA00023157"/>
    </source>
</evidence>
<dbReference type="SMART" id="SM00201">
    <property type="entry name" value="SO"/>
    <property type="match status" value="1"/>
</dbReference>
<evidence type="ECO:0000313" key="4">
    <source>
        <dbReference type="EMBL" id="GFN93116.1"/>
    </source>
</evidence>
<dbReference type="SUPFAM" id="SSF90188">
    <property type="entry name" value="Somatomedin B domain"/>
    <property type="match status" value="1"/>
</dbReference>
<keyword evidence="1" id="KW-1015">Disulfide bond</keyword>
<dbReference type="InterPro" id="IPR036024">
    <property type="entry name" value="Somatomedin_B-like_dom_sf"/>
</dbReference>
<keyword evidence="5" id="KW-1185">Reference proteome</keyword>
<dbReference type="AlphaFoldDB" id="A0AAV3ZF56"/>
<protein>
    <recommendedName>
        <fullName evidence="3">SMB domain-containing protein</fullName>
    </recommendedName>
</protein>
<reference evidence="4 5" key="1">
    <citation type="journal article" date="2021" name="Elife">
        <title>Chloroplast acquisition without the gene transfer in kleptoplastic sea slugs, Plakobranchus ocellatus.</title>
        <authorList>
            <person name="Maeda T."/>
            <person name="Takahashi S."/>
            <person name="Yoshida T."/>
            <person name="Shimamura S."/>
            <person name="Takaki Y."/>
            <person name="Nagai Y."/>
            <person name="Toyoda A."/>
            <person name="Suzuki Y."/>
            <person name="Arimoto A."/>
            <person name="Ishii H."/>
            <person name="Satoh N."/>
            <person name="Nishiyama T."/>
            <person name="Hasebe M."/>
            <person name="Maruyama T."/>
            <person name="Minagawa J."/>
            <person name="Obokata J."/>
            <person name="Shigenobu S."/>
        </authorList>
    </citation>
    <scope>NUCLEOTIDE SEQUENCE [LARGE SCALE GENOMIC DNA]</scope>
</reference>
<evidence type="ECO:0000313" key="5">
    <source>
        <dbReference type="Proteomes" id="UP000735302"/>
    </source>
</evidence>
<proteinExistence type="predicted"/>
<evidence type="ECO:0000256" key="2">
    <source>
        <dbReference type="SAM" id="SignalP"/>
    </source>
</evidence>